<comment type="caution">
    <text evidence="1">The sequence shown here is derived from an EMBL/GenBank/DDBJ whole genome shotgun (WGS) entry which is preliminary data.</text>
</comment>
<protein>
    <submittedName>
        <fullName evidence="1">Uncharacterized protein</fullName>
    </submittedName>
</protein>
<evidence type="ECO:0000313" key="2">
    <source>
        <dbReference type="Proteomes" id="UP001147746"/>
    </source>
</evidence>
<name>A0A9W9QB90_9EURO</name>
<dbReference type="AlphaFoldDB" id="A0A9W9QB90"/>
<reference evidence="1" key="2">
    <citation type="journal article" date="2023" name="IMA Fungus">
        <title>Comparative genomic study of the Penicillium genus elucidates a diverse pangenome and 15 lateral gene transfer events.</title>
        <authorList>
            <person name="Petersen C."/>
            <person name="Sorensen T."/>
            <person name="Nielsen M.R."/>
            <person name="Sondergaard T.E."/>
            <person name="Sorensen J.L."/>
            <person name="Fitzpatrick D.A."/>
            <person name="Frisvad J.C."/>
            <person name="Nielsen K.L."/>
        </authorList>
    </citation>
    <scope>NUCLEOTIDE SEQUENCE</scope>
    <source>
        <strain evidence="1">IBT 21472</strain>
    </source>
</reference>
<reference evidence="1" key="1">
    <citation type="submission" date="2022-12" db="EMBL/GenBank/DDBJ databases">
        <authorList>
            <person name="Petersen C."/>
        </authorList>
    </citation>
    <scope>NUCLEOTIDE SEQUENCE</scope>
    <source>
        <strain evidence="1">IBT 21472</strain>
    </source>
</reference>
<dbReference type="Proteomes" id="UP001147746">
    <property type="component" value="Unassembled WGS sequence"/>
</dbReference>
<keyword evidence="2" id="KW-1185">Reference proteome</keyword>
<dbReference type="EMBL" id="JAPZBO010000001">
    <property type="protein sequence ID" value="KAJ5330507.1"/>
    <property type="molecule type" value="Genomic_DNA"/>
</dbReference>
<evidence type="ECO:0000313" key="1">
    <source>
        <dbReference type="EMBL" id="KAJ5330507.1"/>
    </source>
</evidence>
<gene>
    <name evidence="1" type="ORF">N7476_000290</name>
</gene>
<organism evidence="1 2">
    <name type="scientific">Penicillium atrosanguineum</name>
    <dbReference type="NCBI Taxonomy" id="1132637"/>
    <lineage>
        <taxon>Eukaryota</taxon>
        <taxon>Fungi</taxon>
        <taxon>Dikarya</taxon>
        <taxon>Ascomycota</taxon>
        <taxon>Pezizomycotina</taxon>
        <taxon>Eurotiomycetes</taxon>
        <taxon>Eurotiomycetidae</taxon>
        <taxon>Eurotiales</taxon>
        <taxon>Aspergillaceae</taxon>
        <taxon>Penicillium</taxon>
    </lineage>
</organism>
<proteinExistence type="predicted"/>
<sequence length="186" mass="21158">MNPFRKALSVHFRDNTSSIYSRSPNTAKDAKPTAMEPVIPQLQTCIPEVNSLDHQIAMAGGSTMAVETTRSRLIVSKKYAKYSPPALKKRWLQQRSQQEHENRFYSSCFQNFHQLVASIMDSTQDLALQYHFNPGTSPSGDPRLIRTIILLTVALDKSRAEEAQAELEWKRQWGVPSVQEPATRWV</sequence>
<accession>A0A9W9QB90</accession>